<keyword evidence="4" id="KW-0732">Signal</keyword>
<evidence type="ECO:0000256" key="3">
    <source>
        <dbReference type="ARBA" id="ARBA00022884"/>
    </source>
</evidence>
<organism evidence="5 6">
    <name type="scientific">Ceratopteris richardii</name>
    <name type="common">Triangle waterfern</name>
    <dbReference type="NCBI Taxonomy" id="49495"/>
    <lineage>
        <taxon>Eukaryota</taxon>
        <taxon>Viridiplantae</taxon>
        <taxon>Streptophyta</taxon>
        <taxon>Embryophyta</taxon>
        <taxon>Tracheophyta</taxon>
        <taxon>Polypodiopsida</taxon>
        <taxon>Polypodiidae</taxon>
        <taxon>Polypodiales</taxon>
        <taxon>Pteridineae</taxon>
        <taxon>Pteridaceae</taxon>
        <taxon>Parkerioideae</taxon>
        <taxon>Ceratopteris</taxon>
    </lineage>
</organism>
<evidence type="ECO:0000313" key="6">
    <source>
        <dbReference type="Proteomes" id="UP000825935"/>
    </source>
</evidence>
<feature type="chain" id="PRO_5035941530" evidence="4">
    <location>
        <begin position="17"/>
        <end position="165"/>
    </location>
</feature>
<keyword evidence="3" id="KW-0694">RNA-binding</keyword>
<evidence type="ECO:0000256" key="4">
    <source>
        <dbReference type="SAM" id="SignalP"/>
    </source>
</evidence>
<name>A0A8T2TZ72_CERRI</name>
<feature type="signal peptide" evidence="4">
    <location>
        <begin position="1"/>
        <end position="16"/>
    </location>
</feature>
<dbReference type="PANTHER" id="PTHR42907:SF1">
    <property type="entry name" value="FMN-LINKED OXIDOREDUCTASES SUPERFAMILY PROTEIN"/>
    <property type="match status" value="1"/>
</dbReference>
<dbReference type="EMBL" id="CM035415">
    <property type="protein sequence ID" value="KAH7426674.1"/>
    <property type="molecule type" value="Genomic_DNA"/>
</dbReference>
<keyword evidence="2" id="KW-0521">NADP</keyword>
<dbReference type="AlphaFoldDB" id="A0A8T2TZ72"/>
<accession>A0A8T2TZ72</accession>
<evidence type="ECO:0000256" key="2">
    <source>
        <dbReference type="ARBA" id="ARBA00022857"/>
    </source>
</evidence>
<evidence type="ECO:0000313" key="5">
    <source>
        <dbReference type="EMBL" id="KAH7426674.1"/>
    </source>
</evidence>
<reference evidence="5" key="1">
    <citation type="submission" date="2021-08" db="EMBL/GenBank/DDBJ databases">
        <title>WGS assembly of Ceratopteris richardii.</title>
        <authorList>
            <person name="Marchant D.B."/>
            <person name="Chen G."/>
            <person name="Jenkins J."/>
            <person name="Shu S."/>
            <person name="Leebens-Mack J."/>
            <person name="Grimwood J."/>
            <person name="Schmutz J."/>
            <person name="Soltis P."/>
            <person name="Soltis D."/>
            <person name="Chen Z.-H."/>
        </authorList>
    </citation>
    <scope>NUCLEOTIDE SEQUENCE</scope>
    <source>
        <strain evidence="5">Whitten #5841</strain>
        <tissue evidence="5">Leaf</tissue>
    </source>
</reference>
<protein>
    <submittedName>
        <fullName evidence="5">Uncharacterized protein</fullName>
    </submittedName>
</protein>
<gene>
    <name evidence="5" type="ORF">KP509_10G011900</name>
</gene>
<keyword evidence="1" id="KW-0820">tRNA-binding</keyword>
<keyword evidence="6" id="KW-1185">Reference proteome</keyword>
<dbReference type="GO" id="GO:0017150">
    <property type="term" value="F:tRNA dihydrouridine synthase activity"/>
    <property type="evidence" value="ECO:0007669"/>
    <property type="project" value="InterPro"/>
</dbReference>
<evidence type="ECO:0000256" key="1">
    <source>
        <dbReference type="ARBA" id="ARBA00022555"/>
    </source>
</evidence>
<dbReference type="GO" id="GO:0000049">
    <property type="term" value="F:tRNA binding"/>
    <property type="evidence" value="ECO:0007669"/>
    <property type="project" value="UniProtKB-KW"/>
</dbReference>
<dbReference type="PANTHER" id="PTHR42907">
    <property type="entry name" value="FMN-LINKED OXIDOREDUCTASES SUPERFAMILY PROTEIN"/>
    <property type="match status" value="1"/>
</dbReference>
<dbReference type="Gene3D" id="1.20.120.1460">
    <property type="match status" value="1"/>
</dbReference>
<sequence>MVKVIFISHLLTYFYCSPWSLLSRVDSDIYGVQEPLRTRREILSIYEKYADSVLGKYGHGKPSIRSTIKPLLHLFHSEENAGLWRRTIDETVRDAVNCSEVLSRSLPVLPDHVLDSPPPLPVTTDDSMPAVLSRLPNVPSFLQRSCESQSVEASSEPLLDLVLCA</sequence>
<comment type="caution">
    <text evidence="5">The sequence shown here is derived from an EMBL/GenBank/DDBJ whole genome shotgun (WGS) entry which is preliminary data.</text>
</comment>
<dbReference type="InterPro" id="IPR004653">
    <property type="entry name" value="DusA"/>
</dbReference>
<proteinExistence type="predicted"/>
<dbReference type="Proteomes" id="UP000825935">
    <property type="component" value="Chromosome 10"/>
</dbReference>